<dbReference type="RefSeq" id="WP_131559827.1">
    <property type="nucleotide sequence ID" value="NZ_SJSN01000010.1"/>
</dbReference>
<sequence>MKQPYYQLDFSALLCKFQIKVNDIEILSLNLDGQASTDIPINAAIFGSGKQEIEVKGYPLEGTTVLNREAYIRYKIVEQDVENDQFSVVNSSEKFQTPLAKQGEPFIIHKTTFNAEVPYQVENWGSLQKLTNLKSDLYLPLQNTYRHLIDNSRRSNYEVLFSAIKTIETRNAKTMYLGQDDLQARVKAISDDLNNGFDVMDLENKCNVEYAGDGKLVRLVRSDGNSALAFSNSKTNEQLILDIWFCLPHGKTGFAVF</sequence>
<dbReference type="EMBL" id="SJSN01000010">
    <property type="protein sequence ID" value="TCD07643.1"/>
    <property type="molecule type" value="Genomic_DNA"/>
</dbReference>
<dbReference type="AlphaFoldDB" id="A0A4R0P5E3"/>
<proteinExistence type="predicted"/>
<evidence type="ECO:0000313" key="2">
    <source>
        <dbReference type="Proteomes" id="UP000291485"/>
    </source>
</evidence>
<dbReference type="OrthoDB" id="1149023at2"/>
<gene>
    <name evidence="1" type="ORF">EZ449_13990</name>
</gene>
<reference evidence="1 2" key="1">
    <citation type="submission" date="2019-02" db="EMBL/GenBank/DDBJ databases">
        <title>Pedobacter sp. RP-3-11 sp. nov., isolated from Arctic soil.</title>
        <authorList>
            <person name="Dahal R.H."/>
        </authorList>
    </citation>
    <scope>NUCLEOTIDE SEQUENCE [LARGE SCALE GENOMIC DNA]</scope>
    <source>
        <strain evidence="1 2">RP-3-11</strain>
    </source>
</reference>
<dbReference type="Proteomes" id="UP000291485">
    <property type="component" value="Unassembled WGS sequence"/>
</dbReference>
<organism evidence="1 2">
    <name type="scientific">Pedobacter frigidisoli</name>
    <dbReference type="NCBI Taxonomy" id="2530455"/>
    <lineage>
        <taxon>Bacteria</taxon>
        <taxon>Pseudomonadati</taxon>
        <taxon>Bacteroidota</taxon>
        <taxon>Sphingobacteriia</taxon>
        <taxon>Sphingobacteriales</taxon>
        <taxon>Sphingobacteriaceae</taxon>
        <taxon>Pedobacter</taxon>
    </lineage>
</organism>
<accession>A0A4R0P5E3</accession>
<evidence type="ECO:0000313" key="1">
    <source>
        <dbReference type="EMBL" id="TCD07643.1"/>
    </source>
</evidence>
<keyword evidence="2" id="KW-1185">Reference proteome</keyword>
<comment type="caution">
    <text evidence="1">The sequence shown here is derived from an EMBL/GenBank/DDBJ whole genome shotgun (WGS) entry which is preliminary data.</text>
</comment>
<protein>
    <submittedName>
        <fullName evidence="1">Uncharacterized protein</fullName>
    </submittedName>
</protein>
<name>A0A4R0P5E3_9SPHI</name>